<dbReference type="EMBL" id="AUZZ01008392">
    <property type="protein sequence ID" value="EQD38091.1"/>
    <property type="molecule type" value="Genomic_DNA"/>
</dbReference>
<protein>
    <recommendedName>
        <fullName evidence="2">histidine kinase</fullName>
        <ecNumber evidence="2">2.7.13.3</ecNumber>
    </recommendedName>
</protein>
<dbReference type="SMART" id="SM00388">
    <property type="entry name" value="HisKA"/>
    <property type="match status" value="1"/>
</dbReference>
<dbReference type="SUPFAM" id="SSF55874">
    <property type="entry name" value="ATPase domain of HSP90 chaperone/DNA topoisomerase II/histidine kinase"/>
    <property type="match status" value="1"/>
</dbReference>
<dbReference type="InterPro" id="IPR036097">
    <property type="entry name" value="HisK_dim/P_sf"/>
</dbReference>
<reference evidence="8" key="1">
    <citation type="submission" date="2013-08" db="EMBL/GenBank/DDBJ databases">
        <authorList>
            <person name="Mendez C."/>
            <person name="Richter M."/>
            <person name="Ferrer M."/>
            <person name="Sanchez J."/>
        </authorList>
    </citation>
    <scope>NUCLEOTIDE SEQUENCE</scope>
</reference>
<gene>
    <name evidence="8" type="ORF">B2A_11617</name>
</gene>
<dbReference type="GO" id="GO:0016036">
    <property type="term" value="P:cellular response to phosphate starvation"/>
    <property type="evidence" value="ECO:0007669"/>
    <property type="project" value="TreeGrafter"/>
</dbReference>
<dbReference type="InterPro" id="IPR036890">
    <property type="entry name" value="HATPase_C_sf"/>
</dbReference>
<evidence type="ECO:0000256" key="5">
    <source>
        <dbReference type="ARBA" id="ARBA00022777"/>
    </source>
</evidence>
<organism evidence="8">
    <name type="scientific">mine drainage metagenome</name>
    <dbReference type="NCBI Taxonomy" id="410659"/>
    <lineage>
        <taxon>unclassified sequences</taxon>
        <taxon>metagenomes</taxon>
        <taxon>ecological metagenomes</taxon>
    </lineage>
</organism>
<dbReference type="GO" id="GO:0004721">
    <property type="term" value="F:phosphoprotein phosphatase activity"/>
    <property type="evidence" value="ECO:0007669"/>
    <property type="project" value="TreeGrafter"/>
</dbReference>
<dbReference type="SUPFAM" id="SSF47384">
    <property type="entry name" value="Homodimeric domain of signal transducing histidine kinase"/>
    <property type="match status" value="1"/>
</dbReference>
<evidence type="ECO:0000256" key="3">
    <source>
        <dbReference type="ARBA" id="ARBA00022553"/>
    </source>
</evidence>
<feature type="non-terminal residue" evidence="8">
    <location>
        <position position="1"/>
    </location>
</feature>
<proteinExistence type="predicted"/>
<comment type="caution">
    <text evidence="8">The sequence shown here is derived from an EMBL/GenBank/DDBJ whole genome shotgun (WGS) entry which is preliminary data.</text>
</comment>
<dbReference type="Gene3D" id="1.10.287.130">
    <property type="match status" value="1"/>
</dbReference>
<dbReference type="PRINTS" id="PR00344">
    <property type="entry name" value="BCTRLSENSOR"/>
</dbReference>
<feature type="domain" description="Histidine kinase" evidence="7">
    <location>
        <begin position="10"/>
        <end position="197"/>
    </location>
</feature>
<keyword evidence="5 8" id="KW-0418">Kinase</keyword>
<dbReference type="PROSITE" id="PS50109">
    <property type="entry name" value="HIS_KIN"/>
    <property type="match status" value="1"/>
</dbReference>
<dbReference type="SMART" id="SM00387">
    <property type="entry name" value="HATPase_c"/>
    <property type="match status" value="1"/>
</dbReference>
<sequence length="197" mass="21689">EAVRRDFVANASHELRSPLTVISGYLETLSQDAALADEFAAPIAEMRRQAERMTAIVRDLLELSRLEQTDERVGGEPLDVQAMIALLRKDVLARTVHPREVRVRLESTAALIGRESEIHSAFANLVDNAAKYTPPEGSIEMRWWIDADGGHFAVSDTGIGIPAEHLPRLTERFYRVDPGRSRATGGSGLGLAIVKHV</sequence>
<feature type="non-terminal residue" evidence="8">
    <location>
        <position position="197"/>
    </location>
</feature>
<keyword evidence="3" id="KW-0597">Phosphoprotein</keyword>
<dbReference type="Gene3D" id="3.30.565.10">
    <property type="entry name" value="Histidine kinase-like ATPase, C-terminal domain"/>
    <property type="match status" value="1"/>
</dbReference>
<accession>T0YRG8</accession>
<evidence type="ECO:0000256" key="1">
    <source>
        <dbReference type="ARBA" id="ARBA00000085"/>
    </source>
</evidence>
<dbReference type="Pfam" id="PF02518">
    <property type="entry name" value="HATPase_c"/>
    <property type="match status" value="1"/>
</dbReference>
<comment type="catalytic activity">
    <reaction evidence="1">
        <text>ATP + protein L-histidine = ADP + protein N-phospho-L-histidine.</text>
        <dbReference type="EC" id="2.7.13.3"/>
    </reaction>
</comment>
<evidence type="ECO:0000259" key="7">
    <source>
        <dbReference type="PROSITE" id="PS50109"/>
    </source>
</evidence>
<dbReference type="InterPro" id="IPR003594">
    <property type="entry name" value="HATPase_dom"/>
</dbReference>
<dbReference type="AlphaFoldDB" id="T0YRG8"/>
<dbReference type="InterPro" id="IPR005467">
    <property type="entry name" value="His_kinase_dom"/>
</dbReference>
<keyword evidence="6" id="KW-0902">Two-component regulatory system</keyword>
<evidence type="ECO:0000313" key="8">
    <source>
        <dbReference type="EMBL" id="EQD38091.1"/>
    </source>
</evidence>
<dbReference type="GO" id="GO:0005886">
    <property type="term" value="C:plasma membrane"/>
    <property type="evidence" value="ECO:0007669"/>
    <property type="project" value="TreeGrafter"/>
</dbReference>
<dbReference type="CDD" id="cd00082">
    <property type="entry name" value="HisKA"/>
    <property type="match status" value="1"/>
</dbReference>
<reference evidence="8" key="2">
    <citation type="journal article" date="2014" name="ISME J.">
        <title>Microbial stratification in low pH oxic and suboxic macroscopic growths along an acid mine drainage.</title>
        <authorList>
            <person name="Mendez-Garcia C."/>
            <person name="Mesa V."/>
            <person name="Sprenger R.R."/>
            <person name="Richter M."/>
            <person name="Diez M.S."/>
            <person name="Solano J."/>
            <person name="Bargiela R."/>
            <person name="Golyshina O.V."/>
            <person name="Manteca A."/>
            <person name="Ramos J.L."/>
            <person name="Gallego J.R."/>
            <person name="Llorente I."/>
            <person name="Martins Dos Santos V.A."/>
            <person name="Jensen O.N."/>
            <person name="Pelaez A.I."/>
            <person name="Sanchez J."/>
            <person name="Ferrer M."/>
        </authorList>
    </citation>
    <scope>NUCLEOTIDE SEQUENCE</scope>
</reference>
<dbReference type="FunFam" id="1.10.287.130:FF:000001">
    <property type="entry name" value="Two-component sensor histidine kinase"/>
    <property type="match status" value="1"/>
</dbReference>
<dbReference type="PANTHER" id="PTHR45453:SF1">
    <property type="entry name" value="PHOSPHATE REGULON SENSOR PROTEIN PHOR"/>
    <property type="match status" value="1"/>
</dbReference>
<dbReference type="EC" id="2.7.13.3" evidence="2"/>
<dbReference type="InterPro" id="IPR050351">
    <property type="entry name" value="BphY/WalK/GraS-like"/>
</dbReference>
<dbReference type="GO" id="GO:0000155">
    <property type="term" value="F:phosphorelay sensor kinase activity"/>
    <property type="evidence" value="ECO:0007669"/>
    <property type="project" value="InterPro"/>
</dbReference>
<evidence type="ECO:0000256" key="4">
    <source>
        <dbReference type="ARBA" id="ARBA00022679"/>
    </source>
</evidence>
<dbReference type="PANTHER" id="PTHR45453">
    <property type="entry name" value="PHOSPHATE REGULON SENSOR PROTEIN PHOR"/>
    <property type="match status" value="1"/>
</dbReference>
<keyword evidence="4" id="KW-0808">Transferase</keyword>
<evidence type="ECO:0000256" key="2">
    <source>
        <dbReference type="ARBA" id="ARBA00012438"/>
    </source>
</evidence>
<name>T0YRG8_9ZZZZ</name>
<dbReference type="InterPro" id="IPR003661">
    <property type="entry name" value="HisK_dim/P_dom"/>
</dbReference>
<evidence type="ECO:0000256" key="6">
    <source>
        <dbReference type="ARBA" id="ARBA00023012"/>
    </source>
</evidence>
<dbReference type="Pfam" id="PF00512">
    <property type="entry name" value="HisKA"/>
    <property type="match status" value="1"/>
</dbReference>
<dbReference type="InterPro" id="IPR004358">
    <property type="entry name" value="Sig_transdc_His_kin-like_C"/>
</dbReference>